<dbReference type="Proteomes" id="UP000279457">
    <property type="component" value="Unassembled WGS sequence"/>
</dbReference>
<gene>
    <name evidence="1" type="ORF">EB241_17145</name>
</gene>
<comment type="caution">
    <text evidence="1">The sequence shown here is derived from an EMBL/GenBank/DDBJ whole genome shotgun (WGS) entry which is preliminary data.</text>
</comment>
<protein>
    <submittedName>
        <fullName evidence="1">Uncharacterized protein</fullName>
    </submittedName>
</protein>
<evidence type="ECO:0000313" key="2">
    <source>
        <dbReference type="Proteomes" id="UP000279457"/>
    </source>
</evidence>
<dbReference type="RefSeq" id="WP_124234235.1">
    <property type="nucleotide sequence ID" value="NZ_RHHM01000014.1"/>
</dbReference>
<name>A0A3N6UWA6_9GAMM</name>
<dbReference type="EMBL" id="RHHM01000014">
    <property type="protein sequence ID" value="RQM37125.1"/>
    <property type="molecule type" value="Genomic_DNA"/>
</dbReference>
<proteinExistence type="predicted"/>
<evidence type="ECO:0000313" key="1">
    <source>
        <dbReference type="EMBL" id="RQM37125.1"/>
    </source>
</evidence>
<accession>A0A3N6UWA6</accession>
<reference evidence="1 2" key="1">
    <citation type="submission" date="2018-10" db="EMBL/GenBank/DDBJ databases">
        <title>Draft genome sequence for the type isolate of Erwinia psidii, agent causal of bacterial blight in guava (Psidium guajava) and wilt and die-back of Eucalyptus spp.</title>
        <authorList>
            <person name="Hermenegildo P.S."/>
            <person name="Santos S.A."/>
            <person name="Guimaraes L.M.S."/>
            <person name="Vidigal P.M.P."/>
            <person name="Pereira I.C."/>
            <person name="Badel J.L."/>
            <person name="Alfenas-Zerbini P."/>
            <person name="Ferreira M.A.S.V."/>
            <person name="Alfenas A.C."/>
        </authorList>
    </citation>
    <scope>NUCLEOTIDE SEQUENCE [LARGE SCALE GENOMIC DNA]</scope>
    <source>
        <strain evidence="1 2">IBSBF 435</strain>
    </source>
</reference>
<organism evidence="1 2">
    <name type="scientific">Erwinia psidii</name>
    <dbReference type="NCBI Taxonomy" id="69224"/>
    <lineage>
        <taxon>Bacteria</taxon>
        <taxon>Pseudomonadati</taxon>
        <taxon>Pseudomonadota</taxon>
        <taxon>Gammaproteobacteria</taxon>
        <taxon>Enterobacterales</taxon>
        <taxon>Erwiniaceae</taxon>
        <taxon>Erwinia</taxon>
    </lineage>
</organism>
<dbReference type="OrthoDB" id="6522383at2"/>
<keyword evidence="2" id="KW-1185">Reference proteome</keyword>
<sequence>MRDLPLDNPALEAAASKAHQAEIVLRLMSQYPSALATTETEALIGLILPLVGSAASYLITEQMKQEASHA</sequence>
<dbReference type="AlphaFoldDB" id="A0A3N6UWA6"/>